<reference evidence="4 5" key="1">
    <citation type="submission" date="2017-02" db="EMBL/GenBank/DDBJ databases">
        <title>The new phylogeny of genus Mycobacterium.</title>
        <authorList>
            <person name="Tortoli E."/>
            <person name="Trovato A."/>
            <person name="Cirillo D.M."/>
        </authorList>
    </citation>
    <scope>NUCLEOTIDE SEQUENCE [LARGE SCALE GENOMIC DNA]</scope>
    <source>
        <strain evidence="4 5">DSM 45000</strain>
    </source>
</reference>
<name>A0A1X0IF75_9MYCO</name>
<evidence type="ECO:0000259" key="3">
    <source>
        <dbReference type="PROSITE" id="PS50977"/>
    </source>
</evidence>
<dbReference type="STRING" id="590652.BST39_04700"/>
<proteinExistence type="predicted"/>
<dbReference type="OrthoDB" id="5242520at2"/>
<evidence type="ECO:0000256" key="2">
    <source>
        <dbReference type="PROSITE-ProRule" id="PRU00335"/>
    </source>
</evidence>
<dbReference type="InterPro" id="IPR036271">
    <property type="entry name" value="Tet_transcr_reg_TetR-rel_C_sf"/>
</dbReference>
<dbReference type="Gene3D" id="1.10.357.10">
    <property type="entry name" value="Tetracycline Repressor, domain 2"/>
    <property type="match status" value="1"/>
</dbReference>
<dbReference type="InterPro" id="IPR050624">
    <property type="entry name" value="HTH-type_Tx_Regulator"/>
</dbReference>
<dbReference type="Gene3D" id="1.10.10.60">
    <property type="entry name" value="Homeodomain-like"/>
    <property type="match status" value="1"/>
</dbReference>
<sequence length="188" mass="20780">MRIMVETKRLLLEKGYDATSISDITEASGIRRASFYTYFTSKQDVLLTIGHDAEEAGIVAAEGLRQMDHAATIDDVAGWVEEYLAFWDEHGSFVHAAFQAAYAHAELREWSITAEMTGAKILSQALIKLRGGKRLPGIDPMVQGLAIQSMIERFWYHWRVAGAPVKGAAVCRSIAQIIWASAHSDPAN</sequence>
<dbReference type="SUPFAM" id="SSF48498">
    <property type="entry name" value="Tetracyclin repressor-like, C-terminal domain"/>
    <property type="match status" value="1"/>
</dbReference>
<dbReference type="InterPro" id="IPR001647">
    <property type="entry name" value="HTH_TetR"/>
</dbReference>
<gene>
    <name evidence="4" type="ORF">BST39_04700</name>
</gene>
<keyword evidence="1 2" id="KW-0238">DNA-binding</keyword>
<dbReference type="Pfam" id="PF00440">
    <property type="entry name" value="TetR_N"/>
    <property type="match status" value="1"/>
</dbReference>
<feature type="domain" description="HTH tetR-type" evidence="3">
    <location>
        <begin position="1"/>
        <end position="57"/>
    </location>
</feature>
<dbReference type="PANTHER" id="PTHR43479">
    <property type="entry name" value="ACREF/ENVCD OPERON REPRESSOR-RELATED"/>
    <property type="match status" value="1"/>
</dbReference>
<evidence type="ECO:0000256" key="1">
    <source>
        <dbReference type="ARBA" id="ARBA00023125"/>
    </source>
</evidence>
<dbReference type="RefSeq" id="WP_158086198.1">
    <property type="nucleotide sequence ID" value="NZ_AP022619.1"/>
</dbReference>
<dbReference type="AlphaFoldDB" id="A0A1X0IF75"/>
<dbReference type="PROSITE" id="PS50977">
    <property type="entry name" value="HTH_TETR_2"/>
    <property type="match status" value="1"/>
</dbReference>
<organism evidence="4 5">
    <name type="scientific">Mycobacterium paraseoulense</name>
    <dbReference type="NCBI Taxonomy" id="590652"/>
    <lineage>
        <taxon>Bacteria</taxon>
        <taxon>Bacillati</taxon>
        <taxon>Actinomycetota</taxon>
        <taxon>Actinomycetes</taxon>
        <taxon>Mycobacteriales</taxon>
        <taxon>Mycobacteriaceae</taxon>
        <taxon>Mycobacterium</taxon>
    </lineage>
</organism>
<accession>A0A1X0IF75</accession>
<evidence type="ECO:0000313" key="4">
    <source>
        <dbReference type="EMBL" id="ORB45512.1"/>
    </source>
</evidence>
<dbReference type="GO" id="GO:0003677">
    <property type="term" value="F:DNA binding"/>
    <property type="evidence" value="ECO:0007669"/>
    <property type="project" value="UniProtKB-UniRule"/>
</dbReference>
<keyword evidence="5" id="KW-1185">Reference proteome</keyword>
<dbReference type="Proteomes" id="UP000192513">
    <property type="component" value="Unassembled WGS sequence"/>
</dbReference>
<dbReference type="PANTHER" id="PTHR43479:SF11">
    <property type="entry name" value="ACREF_ENVCD OPERON REPRESSOR-RELATED"/>
    <property type="match status" value="1"/>
</dbReference>
<dbReference type="PRINTS" id="PR00455">
    <property type="entry name" value="HTHTETR"/>
</dbReference>
<feature type="DNA-binding region" description="H-T-H motif" evidence="2">
    <location>
        <begin position="20"/>
        <end position="39"/>
    </location>
</feature>
<dbReference type="InterPro" id="IPR009057">
    <property type="entry name" value="Homeodomain-like_sf"/>
</dbReference>
<dbReference type="SUPFAM" id="SSF46689">
    <property type="entry name" value="Homeodomain-like"/>
    <property type="match status" value="1"/>
</dbReference>
<protein>
    <recommendedName>
        <fullName evidence="3">HTH tetR-type domain-containing protein</fullName>
    </recommendedName>
</protein>
<dbReference type="EMBL" id="MVIE01000004">
    <property type="protein sequence ID" value="ORB45512.1"/>
    <property type="molecule type" value="Genomic_DNA"/>
</dbReference>
<evidence type="ECO:0000313" key="5">
    <source>
        <dbReference type="Proteomes" id="UP000192513"/>
    </source>
</evidence>
<comment type="caution">
    <text evidence="4">The sequence shown here is derived from an EMBL/GenBank/DDBJ whole genome shotgun (WGS) entry which is preliminary data.</text>
</comment>